<organism evidence="3 4">
    <name type="scientific">Rhodococcus rhodochrous</name>
    <dbReference type="NCBI Taxonomy" id="1829"/>
    <lineage>
        <taxon>Bacteria</taxon>
        <taxon>Bacillati</taxon>
        <taxon>Actinomycetota</taxon>
        <taxon>Actinomycetes</taxon>
        <taxon>Mycobacteriales</taxon>
        <taxon>Nocardiaceae</taxon>
        <taxon>Rhodococcus</taxon>
    </lineage>
</organism>
<dbReference type="AlphaFoldDB" id="A0AA46WW17"/>
<feature type="region of interest" description="Disordered" evidence="1">
    <location>
        <begin position="62"/>
        <end position="85"/>
    </location>
</feature>
<dbReference type="CDD" id="cd00085">
    <property type="entry name" value="HNHc"/>
    <property type="match status" value="1"/>
</dbReference>
<gene>
    <name evidence="3" type="ORF">KUM34_001270</name>
</gene>
<keyword evidence="3" id="KW-0255">Endonuclease</keyword>
<dbReference type="RefSeq" id="WP_420917815.1">
    <property type="nucleotide sequence ID" value="NZ_CP083974.1"/>
</dbReference>
<dbReference type="Gene3D" id="1.10.30.50">
    <property type="match status" value="1"/>
</dbReference>
<dbReference type="Proteomes" id="UP001162740">
    <property type="component" value="Chromosome"/>
</dbReference>
<feature type="domain" description="HNH" evidence="2">
    <location>
        <begin position="31"/>
        <end position="65"/>
    </location>
</feature>
<sequence length="85" mass="9390">MLAEEDVCALCGLAVDKTLTNGPDGKPHPWRAEVDEIVPVSRGGSPFERSNVQLAHRRCNQRKGNAMPGDRVRATRLPLPTSQQW</sequence>
<keyword evidence="3" id="KW-0540">Nuclease</keyword>
<keyword evidence="3" id="KW-0378">Hydrolase</keyword>
<dbReference type="GO" id="GO:0008270">
    <property type="term" value="F:zinc ion binding"/>
    <property type="evidence" value="ECO:0007669"/>
    <property type="project" value="InterPro"/>
</dbReference>
<accession>A0AA46WW17</accession>
<dbReference type="Pfam" id="PF01844">
    <property type="entry name" value="HNH"/>
    <property type="match status" value="1"/>
</dbReference>
<evidence type="ECO:0000313" key="3">
    <source>
        <dbReference type="EMBL" id="UZF45375.1"/>
    </source>
</evidence>
<dbReference type="EMBL" id="CP083974">
    <property type="protein sequence ID" value="UZF45375.1"/>
    <property type="molecule type" value="Genomic_DNA"/>
</dbReference>
<evidence type="ECO:0000313" key="4">
    <source>
        <dbReference type="Proteomes" id="UP001162740"/>
    </source>
</evidence>
<evidence type="ECO:0000259" key="2">
    <source>
        <dbReference type="Pfam" id="PF01844"/>
    </source>
</evidence>
<dbReference type="InterPro" id="IPR003615">
    <property type="entry name" value="HNH_nuc"/>
</dbReference>
<reference evidence="3 4" key="1">
    <citation type="journal article" date="2021" name="Front. Microbiol.">
        <title>Bacterial Transformation of Aromatic Monomers in Softwood Black Liquor.</title>
        <authorList>
            <person name="Navas L.E."/>
            <person name="Dexter G."/>
            <person name="Liu J."/>
            <person name="Levy-Booth D."/>
            <person name="Cho M."/>
            <person name="Jang S.K."/>
            <person name="Mansfield S.D."/>
            <person name="Renneckar S."/>
            <person name="Mohn W.W."/>
            <person name="Eltis L.D."/>
        </authorList>
    </citation>
    <scope>NUCLEOTIDE SEQUENCE [LARGE SCALE GENOMIC DNA]</scope>
    <source>
        <strain evidence="3 4">GD02</strain>
    </source>
</reference>
<evidence type="ECO:0000256" key="1">
    <source>
        <dbReference type="SAM" id="MobiDB-lite"/>
    </source>
</evidence>
<proteinExistence type="predicted"/>
<name>A0AA46WW17_RHORH</name>
<dbReference type="GO" id="GO:0003676">
    <property type="term" value="F:nucleic acid binding"/>
    <property type="evidence" value="ECO:0007669"/>
    <property type="project" value="InterPro"/>
</dbReference>
<dbReference type="InterPro" id="IPR002711">
    <property type="entry name" value="HNH"/>
</dbReference>
<protein>
    <submittedName>
        <fullName evidence="3">HNH endonuclease</fullName>
    </submittedName>
</protein>
<dbReference type="GO" id="GO:0004519">
    <property type="term" value="F:endonuclease activity"/>
    <property type="evidence" value="ECO:0007669"/>
    <property type="project" value="UniProtKB-KW"/>
</dbReference>